<keyword evidence="6" id="KW-0804">Transcription</keyword>
<evidence type="ECO:0000256" key="2">
    <source>
        <dbReference type="ARBA" id="ARBA00022692"/>
    </source>
</evidence>
<dbReference type="InterPro" id="IPR051474">
    <property type="entry name" value="Anti-sigma-K/W_factor"/>
</dbReference>
<dbReference type="InterPro" id="IPR053877">
    <property type="entry name" value="RskA_N"/>
</dbReference>
<sequence length="163" mass="17138">MNAADTYQLLGAYALDAVDDAERAEVERYLAEHPEHDAELQSLRDAATGLSALTETAPPARLRASVLDEVRRTRPLPPAPETPAAGSGTAAGSETAAEAPATASAEPGDDVRPEQPADELAARRRRRAPWLLGAAAAAAVAIGGVGVWSPWDSPTRRRSRSPR</sequence>
<keyword evidence="2 8" id="KW-0812">Transmembrane</keyword>
<reference evidence="10" key="2">
    <citation type="submission" date="2023-02" db="EMBL/GenBank/DDBJ databases">
        <authorList>
            <person name="Sun Q."/>
            <person name="Mori K."/>
        </authorList>
    </citation>
    <scope>NUCLEOTIDE SEQUENCE</scope>
    <source>
        <strain evidence="10">NBRC 110608</strain>
    </source>
</reference>
<dbReference type="Gene3D" id="1.10.10.1320">
    <property type="entry name" value="Anti-sigma factor, zinc-finger domain"/>
    <property type="match status" value="1"/>
</dbReference>
<feature type="transmembrane region" description="Helical" evidence="8">
    <location>
        <begin position="130"/>
        <end position="151"/>
    </location>
</feature>
<evidence type="ECO:0000256" key="8">
    <source>
        <dbReference type="SAM" id="Phobius"/>
    </source>
</evidence>
<keyword evidence="5 8" id="KW-0472">Membrane</keyword>
<evidence type="ECO:0000256" key="7">
    <source>
        <dbReference type="SAM" id="MobiDB-lite"/>
    </source>
</evidence>
<organism evidence="10">
    <name type="scientific">Barrientosiimonas endolithica</name>
    <dbReference type="NCBI Taxonomy" id="1535208"/>
    <lineage>
        <taxon>Bacteria</taxon>
        <taxon>Bacillati</taxon>
        <taxon>Actinomycetota</taxon>
        <taxon>Actinomycetes</taxon>
        <taxon>Micrococcales</taxon>
        <taxon>Dermacoccaceae</taxon>
        <taxon>Barrientosiimonas</taxon>
    </lineage>
</organism>
<reference evidence="10" key="1">
    <citation type="journal article" date="2014" name="Int. J. Syst. Evol. Microbiol.">
        <title>Complete genome of a new Firmicutes species belonging to the dominant human colonic microbiota ('Ruminococcus bicirculans') reveals two chromosomes and a selective capacity to utilize plant glucans.</title>
        <authorList>
            <consortium name="NISC Comparative Sequencing Program"/>
            <person name="Wegmann U."/>
            <person name="Louis P."/>
            <person name="Goesmann A."/>
            <person name="Henrissat B."/>
            <person name="Duncan S.H."/>
            <person name="Flint H.J."/>
        </authorList>
    </citation>
    <scope>NUCLEOTIDE SEQUENCE</scope>
    <source>
        <strain evidence="10">NBRC 110608</strain>
    </source>
</reference>
<evidence type="ECO:0000256" key="4">
    <source>
        <dbReference type="ARBA" id="ARBA00023015"/>
    </source>
</evidence>
<comment type="subcellular location">
    <subcellularLocation>
        <location evidence="1">Membrane</location>
        <topology evidence="1">Single-pass membrane protein</topology>
    </subcellularLocation>
</comment>
<name>A0ABM8HFU9_9MICO</name>
<gene>
    <name evidence="10" type="ORF">GCM10025872_35390</name>
</gene>
<feature type="compositionally biased region" description="Low complexity" evidence="7">
    <location>
        <begin position="144"/>
        <end position="153"/>
    </location>
</feature>
<keyword evidence="3 8" id="KW-1133">Transmembrane helix</keyword>
<accession>A0ABM8HFU9</accession>
<dbReference type="RefSeq" id="WP_433997019.1">
    <property type="nucleotide sequence ID" value="NZ_AP027735.1"/>
</dbReference>
<protein>
    <recommendedName>
        <fullName evidence="9">Anti-sigma-K factor RskA N-terminal domain-containing protein</fullName>
    </recommendedName>
</protein>
<feature type="compositionally biased region" description="Low complexity" evidence="7">
    <location>
        <begin position="82"/>
        <end position="106"/>
    </location>
</feature>
<dbReference type="PANTHER" id="PTHR37461">
    <property type="entry name" value="ANTI-SIGMA-K FACTOR RSKA"/>
    <property type="match status" value="1"/>
</dbReference>
<dbReference type="InterPro" id="IPR041916">
    <property type="entry name" value="Anti_sigma_zinc_sf"/>
</dbReference>
<evidence type="ECO:0000313" key="10">
    <source>
        <dbReference type="EMBL" id="BDZ59882.1"/>
    </source>
</evidence>
<feature type="domain" description="Anti-sigma-K factor RskA N-terminal" evidence="9">
    <location>
        <begin position="12"/>
        <end position="38"/>
    </location>
</feature>
<keyword evidence="4" id="KW-0805">Transcription regulation</keyword>
<dbReference type="PANTHER" id="PTHR37461:SF1">
    <property type="entry name" value="ANTI-SIGMA-K FACTOR RSKA"/>
    <property type="match status" value="1"/>
</dbReference>
<evidence type="ECO:0000256" key="1">
    <source>
        <dbReference type="ARBA" id="ARBA00004167"/>
    </source>
</evidence>
<proteinExistence type="predicted"/>
<evidence type="ECO:0000256" key="5">
    <source>
        <dbReference type="ARBA" id="ARBA00023136"/>
    </source>
</evidence>
<evidence type="ECO:0000259" key="9">
    <source>
        <dbReference type="Pfam" id="PF22618"/>
    </source>
</evidence>
<evidence type="ECO:0000256" key="6">
    <source>
        <dbReference type="ARBA" id="ARBA00023163"/>
    </source>
</evidence>
<feature type="region of interest" description="Disordered" evidence="7">
    <location>
        <begin position="32"/>
        <end position="122"/>
    </location>
</feature>
<evidence type="ECO:0000256" key="3">
    <source>
        <dbReference type="ARBA" id="ARBA00022989"/>
    </source>
</evidence>
<dbReference type="Pfam" id="PF22618">
    <property type="entry name" value="RskA_N"/>
    <property type="match status" value="1"/>
</dbReference>
<dbReference type="EMBL" id="AP027735">
    <property type="protein sequence ID" value="BDZ59882.1"/>
    <property type="molecule type" value="Genomic_DNA"/>
</dbReference>
<feature type="region of interest" description="Disordered" evidence="7">
    <location>
        <begin position="144"/>
        <end position="163"/>
    </location>
</feature>